<dbReference type="SMART" id="SM01231">
    <property type="entry name" value="H-kinase_dim"/>
    <property type="match status" value="1"/>
</dbReference>
<feature type="compositionally biased region" description="Low complexity" evidence="12">
    <location>
        <begin position="703"/>
        <end position="712"/>
    </location>
</feature>
<dbReference type="Pfam" id="PF01627">
    <property type="entry name" value="Hpt"/>
    <property type="match status" value="1"/>
</dbReference>
<keyword evidence="4" id="KW-0145">Chemotaxis</keyword>
<evidence type="ECO:0000256" key="10">
    <source>
        <dbReference type="ARBA" id="ARBA00023012"/>
    </source>
</evidence>
<dbReference type="Pfam" id="PF02518">
    <property type="entry name" value="HATPase_c"/>
    <property type="match status" value="1"/>
</dbReference>
<feature type="compositionally biased region" description="Acidic residues" evidence="12">
    <location>
        <begin position="779"/>
        <end position="806"/>
    </location>
</feature>
<feature type="compositionally biased region" description="Low complexity" evidence="12">
    <location>
        <begin position="669"/>
        <end position="692"/>
    </location>
</feature>
<dbReference type="InterPro" id="IPR003594">
    <property type="entry name" value="HATPase_dom"/>
</dbReference>
<dbReference type="Gene3D" id="2.30.30.40">
    <property type="entry name" value="SH3 Domains"/>
    <property type="match status" value="1"/>
</dbReference>
<keyword evidence="10" id="KW-0902">Two-component regulatory system</keyword>
<dbReference type="PANTHER" id="PTHR43395:SF10">
    <property type="entry name" value="CHEMOTAXIS PROTEIN CHEA"/>
    <property type="match status" value="1"/>
</dbReference>
<evidence type="ECO:0000259" key="15">
    <source>
        <dbReference type="PROSITE" id="PS50894"/>
    </source>
</evidence>
<dbReference type="Gene3D" id="3.30.565.10">
    <property type="entry name" value="Histidine kinase-like ATPase, C-terminal domain"/>
    <property type="match status" value="1"/>
</dbReference>
<gene>
    <name evidence="16" type="ORF">FGF80_11925</name>
</gene>
<evidence type="ECO:0000256" key="4">
    <source>
        <dbReference type="ARBA" id="ARBA00022500"/>
    </source>
</evidence>
<feature type="region of interest" description="Disordered" evidence="12">
    <location>
        <begin position="541"/>
        <end position="884"/>
    </location>
</feature>
<dbReference type="InterPro" id="IPR051315">
    <property type="entry name" value="Bact_Chemotaxis_CheA"/>
</dbReference>
<dbReference type="AlphaFoldDB" id="A0A4P9TGC3"/>
<dbReference type="InterPro" id="IPR036890">
    <property type="entry name" value="HATPase_C_sf"/>
</dbReference>
<dbReference type="InterPro" id="IPR005467">
    <property type="entry name" value="His_kinase_dom"/>
</dbReference>
<name>A0A4P9TGC3_9EURY</name>
<dbReference type="GO" id="GO:0005737">
    <property type="term" value="C:cytoplasm"/>
    <property type="evidence" value="ECO:0007669"/>
    <property type="project" value="InterPro"/>
</dbReference>
<feature type="region of interest" description="Disordered" evidence="12">
    <location>
        <begin position="307"/>
        <end position="379"/>
    </location>
</feature>
<dbReference type="Pfam" id="PF01584">
    <property type="entry name" value="CheW"/>
    <property type="match status" value="1"/>
</dbReference>
<dbReference type="PRINTS" id="PR00344">
    <property type="entry name" value="BCTRLSENSOR"/>
</dbReference>
<keyword evidence="6" id="KW-0808">Transferase</keyword>
<protein>
    <recommendedName>
        <fullName evidence="3">Chemotaxis protein CheA</fullName>
        <ecNumber evidence="2">2.7.13.3</ecNumber>
    </recommendedName>
</protein>
<evidence type="ECO:0000256" key="7">
    <source>
        <dbReference type="ARBA" id="ARBA00022741"/>
    </source>
</evidence>
<feature type="domain" description="CheW-like" evidence="14">
    <location>
        <begin position="1138"/>
        <end position="1263"/>
    </location>
</feature>
<evidence type="ECO:0000256" key="9">
    <source>
        <dbReference type="ARBA" id="ARBA00022840"/>
    </source>
</evidence>
<feature type="compositionally biased region" description="Low complexity" evidence="12">
    <location>
        <begin position="623"/>
        <end position="638"/>
    </location>
</feature>
<evidence type="ECO:0000256" key="1">
    <source>
        <dbReference type="ARBA" id="ARBA00000085"/>
    </source>
</evidence>
<feature type="modified residue" description="Phosphohistidine" evidence="11">
    <location>
        <position position="44"/>
    </location>
</feature>
<dbReference type="Proteomes" id="UP000307562">
    <property type="component" value="Chromosome"/>
</dbReference>
<dbReference type="RefSeq" id="WP_138654210.1">
    <property type="nucleotide sequence ID" value="NZ_CP040637.1"/>
</dbReference>
<dbReference type="Gene3D" id="1.20.120.160">
    <property type="entry name" value="HPT domain"/>
    <property type="match status" value="1"/>
</dbReference>
<feature type="region of interest" description="Disordered" evidence="12">
    <location>
        <begin position="394"/>
        <end position="464"/>
    </location>
</feature>
<dbReference type="InterPro" id="IPR037006">
    <property type="entry name" value="CheA-like_homodim_sf"/>
</dbReference>
<keyword evidence="9" id="KW-0067">ATP-binding</keyword>
<dbReference type="InterPro" id="IPR004358">
    <property type="entry name" value="Sig_transdc_His_kin-like_C"/>
</dbReference>
<dbReference type="GO" id="GO:0005524">
    <property type="term" value="F:ATP binding"/>
    <property type="evidence" value="ECO:0007669"/>
    <property type="project" value="UniProtKB-KW"/>
</dbReference>
<evidence type="ECO:0000259" key="14">
    <source>
        <dbReference type="PROSITE" id="PS50851"/>
    </source>
</evidence>
<evidence type="ECO:0000313" key="17">
    <source>
        <dbReference type="Proteomes" id="UP000307562"/>
    </source>
</evidence>
<dbReference type="FunFam" id="3.30.565.10:FF:000016">
    <property type="entry name" value="Chemotaxis protein CheA, putative"/>
    <property type="match status" value="1"/>
</dbReference>
<dbReference type="SUPFAM" id="SSF50341">
    <property type="entry name" value="CheW-like"/>
    <property type="match status" value="1"/>
</dbReference>
<comment type="catalytic activity">
    <reaction evidence="1">
        <text>ATP + protein L-histidine = ADP + protein N-phospho-L-histidine.</text>
        <dbReference type="EC" id="2.7.13.3"/>
    </reaction>
</comment>
<sequence>MSDYLTDFVQESEERITELNNALLTLEREPDDEEAMENIFRIAHTLKGNCGAMGLESASDLAHAIEDLLDAVRRDDLEVTASLMDIVFDGVDELETMIGEVAETGEIRTDPSATIEALREHLPDADGASEGVEPPTADEIDDVCARFEPPADDGHDVYLARLVIAQEAGINNGELVVDALIDAFDLIGTDPPRETIETGDYGGSFDAVFGTAVGEAAIASGLDPVEEVDEFEIVDVSDRFEGENAVAGAPGAESAADSEPGDGISSDEAQDLEVDDLLDEFNEFDNLDEMVDDVEDEELDAFEDMGEAGSFDDLLDEEDIDELDADPGEPPGGASDADDSPTDGTAASTADDAAGGDASSSADTDADDEVDDAGAVFNELKDEVEMVGFDELQDELEELEFDEFDEEEEVDMDELLGEDADDDSFLDDEEPSADAVDDILVGSEADAEPDTDEAVDEIGADSEADAALDDAVDEIGADSEADAALDDAVDEIGADSEADTALDDSVDEIGADSEADAALDEAVDEIGADSEADTALDEAVDEIGADSEADTALDEAVDEIGADSDETAASMADDAGPSDEATAAPDPDAETTAEDGVDDSAVAEAEHGETGTHEAGPDEPATDDGAVADGAVDDVAATDSDDVDTGETDTDAVSSDESVAVDERPDSNDAGSAEDATAPAADAPAASDDSSPQTDLEADDAMADAGDGAVADGPDDGTGSGTDDAATADSFGGADDEVEPTPAVDDDFGTADDESDPFDDGSFAADVDDSFADFSADATDSEPEPVDGFDSGFDEQPDGQSDDEAFPEASAFDTDETGFGEPASDVESESDSSLSAATSFGDDGSGPETDDSADIVRTIDEPEMEIPDVSLPETSDRSDAADEDDEIQSVRVDIEQVDSLLTLVEGLVTSRVRLRHAADADDDGTALDKELDALSDLTGDLQETVMDIRLVPLQTVTSRLPRVVRDIARDQDKQVAFEMSGETVELDRSILDRIGDPLIHLVRNAVDHGIEAPERREEIGKPREGTVEVHADRSSDRVTITVADDGNGLDPDRLRDEAVDAGVLDAAEADALSEGEAYDLIFHPGLSTADEVTDVSGRGVGMDVVKRTIEDLDGTVSIDSDEGEGTTVTMTLPVTVAIDEILFVESGGEEFGIPTKAVQDIESATAIETAAGEPTLHGDDGDYPVVELADVLETPAPGANGDGMVVRIRDEVREVALHCDHVQGQQEVVVKPYEGVMSGIPGLSGATVRGRGEVVNILDVTTL</sequence>
<dbReference type="InterPro" id="IPR036641">
    <property type="entry name" value="HPT_dom_sf"/>
</dbReference>
<dbReference type="GO" id="GO:0006935">
    <property type="term" value="P:chemotaxis"/>
    <property type="evidence" value="ECO:0007669"/>
    <property type="project" value="UniProtKB-KW"/>
</dbReference>
<feature type="domain" description="Histidine kinase" evidence="13">
    <location>
        <begin position="927"/>
        <end position="1136"/>
    </location>
</feature>
<dbReference type="EMBL" id="CP040637">
    <property type="protein sequence ID" value="QCW03903.1"/>
    <property type="molecule type" value="Genomic_DNA"/>
</dbReference>
<proteinExistence type="predicted"/>
<evidence type="ECO:0000256" key="3">
    <source>
        <dbReference type="ARBA" id="ARBA00021495"/>
    </source>
</evidence>
<dbReference type="SMART" id="SM00073">
    <property type="entry name" value="HPT"/>
    <property type="match status" value="1"/>
</dbReference>
<feature type="domain" description="HPt" evidence="15">
    <location>
        <begin position="1"/>
        <end position="101"/>
    </location>
</feature>
<feature type="compositionally biased region" description="Acidic residues" evidence="12">
    <location>
        <begin position="394"/>
        <end position="437"/>
    </location>
</feature>
<dbReference type="Gene3D" id="1.10.287.560">
    <property type="entry name" value="Histidine kinase CheA-like, homodimeric domain"/>
    <property type="match status" value="1"/>
</dbReference>
<dbReference type="SUPFAM" id="SSF55874">
    <property type="entry name" value="ATPase domain of HSP90 chaperone/DNA topoisomerase II/histidine kinase"/>
    <property type="match status" value="1"/>
</dbReference>
<dbReference type="InterPro" id="IPR036061">
    <property type="entry name" value="CheW-like_dom_sf"/>
</dbReference>
<accession>A0A4P9TGC3</accession>
<feature type="compositionally biased region" description="Acidic residues" evidence="12">
    <location>
        <begin position="313"/>
        <end position="327"/>
    </location>
</feature>
<evidence type="ECO:0000256" key="2">
    <source>
        <dbReference type="ARBA" id="ARBA00012438"/>
    </source>
</evidence>
<dbReference type="SMART" id="SM00260">
    <property type="entry name" value="CheW"/>
    <property type="match status" value="1"/>
</dbReference>
<evidence type="ECO:0000313" key="16">
    <source>
        <dbReference type="EMBL" id="QCW03903.1"/>
    </source>
</evidence>
<dbReference type="CDD" id="cd00088">
    <property type="entry name" value="HPT"/>
    <property type="match status" value="1"/>
</dbReference>
<keyword evidence="17" id="KW-1185">Reference proteome</keyword>
<dbReference type="InterPro" id="IPR008207">
    <property type="entry name" value="Sig_transdc_His_kin_Hpt_dom"/>
</dbReference>
<evidence type="ECO:0000256" key="11">
    <source>
        <dbReference type="PROSITE-ProRule" id="PRU00110"/>
    </source>
</evidence>
<feature type="region of interest" description="Disordered" evidence="12">
    <location>
        <begin position="245"/>
        <end position="267"/>
    </location>
</feature>
<evidence type="ECO:0000259" key="13">
    <source>
        <dbReference type="PROSITE" id="PS50109"/>
    </source>
</evidence>
<feature type="compositionally biased region" description="Acidic residues" evidence="12">
    <location>
        <begin position="813"/>
        <end position="830"/>
    </location>
</feature>
<feature type="compositionally biased region" description="Low complexity" evidence="12">
    <location>
        <begin position="245"/>
        <end position="258"/>
    </location>
</feature>
<dbReference type="PROSITE" id="PS50109">
    <property type="entry name" value="HIS_KIN"/>
    <property type="match status" value="1"/>
</dbReference>
<dbReference type="KEGG" id="npl:FGF80_11925"/>
<dbReference type="PROSITE" id="PS50894">
    <property type="entry name" value="HPT"/>
    <property type="match status" value="1"/>
</dbReference>
<dbReference type="PROSITE" id="PS50851">
    <property type="entry name" value="CHEW"/>
    <property type="match status" value="1"/>
</dbReference>
<dbReference type="Pfam" id="PF02895">
    <property type="entry name" value="H-kinase_dim"/>
    <property type="match status" value="1"/>
</dbReference>
<feature type="compositionally biased region" description="Acidic residues" evidence="12">
    <location>
        <begin position="639"/>
        <end position="650"/>
    </location>
</feature>
<dbReference type="SUPFAM" id="SSF47226">
    <property type="entry name" value="Histidine-containing phosphotransfer domain, HPT domain"/>
    <property type="match status" value="1"/>
</dbReference>
<dbReference type="GeneID" id="96156712"/>
<dbReference type="EC" id="2.7.13.3" evidence="2"/>
<keyword evidence="8" id="KW-0418">Kinase</keyword>
<dbReference type="InterPro" id="IPR004105">
    <property type="entry name" value="CheA-like_dim"/>
</dbReference>
<dbReference type="SUPFAM" id="SSF47384">
    <property type="entry name" value="Homodimeric domain of signal transducing histidine kinase"/>
    <property type="match status" value="1"/>
</dbReference>
<feature type="compositionally biased region" description="Acidic residues" evidence="12">
    <location>
        <begin position="541"/>
        <end position="566"/>
    </location>
</feature>
<evidence type="ECO:0000256" key="8">
    <source>
        <dbReference type="ARBA" id="ARBA00022777"/>
    </source>
</evidence>
<feature type="compositionally biased region" description="Acidic residues" evidence="12">
    <location>
        <begin position="734"/>
        <end position="759"/>
    </location>
</feature>
<feature type="compositionally biased region" description="Acidic residues" evidence="12">
    <location>
        <begin position="587"/>
        <end position="598"/>
    </location>
</feature>
<feature type="compositionally biased region" description="Acidic residues" evidence="12">
    <location>
        <begin position="445"/>
        <end position="464"/>
    </location>
</feature>
<dbReference type="GO" id="GO:0000155">
    <property type="term" value="F:phosphorelay sensor kinase activity"/>
    <property type="evidence" value="ECO:0007669"/>
    <property type="project" value="InterPro"/>
</dbReference>
<dbReference type="SMART" id="SM00387">
    <property type="entry name" value="HATPase_c"/>
    <property type="match status" value="1"/>
</dbReference>
<dbReference type="InterPro" id="IPR036097">
    <property type="entry name" value="HisK_dim/P_sf"/>
</dbReference>
<dbReference type="CDD" id="cd16916">
    <property type="entry name" value="HATPase_CheA-like"/>
    <property type="match status" value="1"/>
</dbReference>
<organism evidence="16 17">
    <name type="scientific">Natrinema pallidum</name>
    <dbReference type="NCBI Taxonomy" id="69527"/>
    <lineage>
        <taxon>Archaea</taxon>
        <taxon>Methanobacteriati</taxon>
        <taxon>Methanobacteriota</taxon>
        <taxon>Stenosarchaea group</taxon>
        <taxon>Halobacteria</taxon>
        <taxon>Halobacteriales</taxon>
        <taxon>Natrialbaceae</taxon>
        <taxon>Natrinema</taxon>
    </lineage>
</organism>
<evidence type="ECO:0000256" key="5">
    <source>
        <dbReference type="ARBA" id="ARBA00022553"/>
    </source>
</evidence>
<dbReference type="InterPro" id="IPR002545">
    <property type="entry name" value="CheW-lke_dom"/>
</dbReference>
<dbReference type="PANTHER" id="PTHR43395">
    <property type="entry name" value="SENSOR HISTIDINE KINASE CHEA"/>
    <property type="match status" value="1"/>
</dbReference>
<keyword evidence="7" id="KW-0547">Nucleotide-binding</keyword>
<feature type="compositionally biased region" description="Basic and acidic residues" evidence="12">
    <location>
        <begin position="604"/>
        <end position="616"/>
    </location>
</feature>
<reference evidence="17" key="1">
    <citation type="submission" date="2019-05" db="EMBL/GenBank/DDBJ databases">
        <title>Complete Genome Sequence and Methylation Pattern of the Halophilic Archaeon Natrinema pallidum BOL6-1.</title>
        <authorList>
            <person name="DasSarma P."/>
            <person name="DasSarma B.P."/>
            <person name="DasSarma S.L."/>
            <person name="Martinez F.L."/>
            <person name="Guzman D."/>
            <person name="Roberts R.J."/>
            <person name="DasSarma S."/>
        </authorList>
    </citation>
    <scope>NUCLEOTIDE SEQUENCE [LARGE SCALE GENOMIC DNA]</scope>
    <source>
        <strain evidence="17">BOL6-1</strain>
    </source>
</reference>
<evidence type="ECO:0000256" key="6">
    <source>
        <dbReference type="ARBA" id="ARBA00022679"/>
    </source>
</evidence>
<feature type="compositionally biased region" description="Low complexity" evidence="12">
    <location>
        <begin position="342"/>
        <end position="363"/>
    </location>
</feature>
<evidence type="ECO:0000256" key="12">
    <source>
        <dbReference type="SAM" id="MobiDB-lite"/>
    </source>
</evidence>
<feature type="compositionally biased region" description="Low complexity" evidence="12">
    <location>
        <begin position="721"/>
        <end position="733"/>
    </location>
</feature>
<keyword evidence="5 11" id="KW-0597">Phosphoprotein</keyword>